<dbReference type="EMBL" id="JFHC01000030">
    <property type="protein sequence ID" value="KDR41235.1"/>
    <property type="molecule type" value="Genomic_DNA"/>
</dbReference>
<keyword evidence="1" id="KW-1133">Transmembrane helix</keyword>
<keyword evidence="1" id="KW-0812">Transmembrane</keyword>
<gene>
    <name evidence="2" type="ORF">BG61_20330</name>
</gene>
<keyword evidence="3" id="KW-1185">Reference proteome</keyword>
<proteinExistence type="predicted"/>
<evidence type="ECO:0000313" key="3">
    <source>
        <dbReference type="Proteomes" id="UP000027466"/>
    </source>
</evidence>
<accession>A0A069PKV4</accession>
<feature type="transmembrane region" description="Helical" evidence="1">
    <location>
        <begin position="34"/>
        <end position="52"/>
    </location>
</feature>
<evidence type="ECO:0000256" key="1">
    <source>
        <dbReference type="SAM" id="Phobius"/>
    </source>
</evidence>
<feature type="transmembrane region" description="Helical" evidence="1">
    <location>
        <begin position="114"/>
        <end position="134"/>
    </location>
</feature>
<dbReference type="RefSeq" id="WP_051672654.1">
    <property type="nucleotide sequence ID" value="NZ_CADFFX010000005.1"/>
</dbReference>
<feature type="transmembrane region" description="Helical" evidence="1">
    <location>
        <begin position="168"/>
        <end position="186"/>
    </location>
</feature>
<organism evidence="2 3">
    <name type="scientific">Caballeronia glathei</name>
    <dbReference type="NCBI Taxonomy" id="60547"/>
    <lineage>
        <taxon>Bacteria</taxon>
        <taxon>Pseudomonadati</taxon>
        <taxon>Pseudomonadota</taxon>
        <taxon>Betaproteobacteria</taxon>
        <taxon>Burkholderiales</taxon>
        <taxon>Burkholderiaceae</taxon>
        <taxon>Caballeronia</taxon>
    </lineage>
</organism>
<comment type="caution">
    <text evidence="2">The sequence shown here is derived from an EMBL/GenBank/DDBJ whole genome shotgun (WGS) entry which is preliminary data.</text>
</comment>
<protein>
    <submittedName>
        <fullName evidence="2">Uncharacterized protein</fullName>
    </submittedName>
</protein>
<feature type="transmembrane region" description="Helical" evidence="1">
    <location>
        <begin position="58"/>
        <end position="76"/>
    </location>
</feature>
<keyword evidence="1" id="KW-0472">Membrane</keyword>
<reference evidence="2 3" key="1">
    <citation type="submission" date="2014-03" db="EMBL/GenBank/DDBJ databases">
        <title>Draft Genome Sequences of Four Burkholderia Strains.</title>
        <authorList>
            <person name="Liu X.Y."/>
            <person name="Li C.X."/>
            <person name="Xu J.H."/>
        </authorList>
    </citation>
    <scope>NUCLEOTIDE SEQUENCE [LARGE SCALE GENOMIC DNA]</scope>
    <source>
        <strain evidence="2 3">DSM 50014</strain>
    </source>
</reference>
<feature type="transmembrane region" description="Helical" evidence="1">
    <location>
        <begin position="220"/>
        <end position="239"/>
    </location>
</feature>
<sequence>MFDAFGGALCVFAVVAMMAALRTGGVISRARRRVLWEVGGMGAAVVVAHALVGSADAVFAMIVALLLAGGTAAAFARLRVECVPHGAWMQSLIAAAALGSTLFAHADAWKAPEAALAGGALALFVACCAALARIRVKLPDASIASSLHFACAGACAAIAYTAGLQQGALAVVIVSAMAALIGAHLTKAIADDAWPALVSTLNGYAACSVVAAGMGLGSGVLLVTGVALSIGCVASHARAMQSRASYSK</sequence>
<name>A0A069PKV4_9BURK</name>
<dbReference type="Proteomes" id="UP000027466">
    <property type="component" value="Unassembled WGS sequence"/>
</dbReference>
<feature type="transmembrane region" description="Helical" evidence="1">
    <location>
        <begin position="88"/>
        <end position="108"/>
    </location>
</feature>
<dbReference type="AlphaFoldDB" id="A0A069PKV4"/>
<feature type="transmembrane region" description="Helical" evidence="1">
    <location>
        <begin position="6"/>
        <end position="27"/>
    </location>
</feature>
<dbReference type="STRING" id="60547.GCA_000751215_02854"/>
<evidence type="ECO:0000313" key="2">
    <source>
        <dbReference type="EMBL" id="KDR41235.1"/>
    </source>
</evidence>